<dbReference type="EMBL" id="SMKU01000199">
    <property type="protein sequence ID" value="TDD77711.1"/>
    <property type="molecule type" value="Genomic_DNA"/>
</dbReference>
<evidence type="ECO:0000256" key="1">
    <source>
        <dbReference type="SAM" id="Coils"/>
    </source>
</evidence>
<comment type="caution">
    <text evidence="3">The sequence shown here is derived from an EMBL/GenBank/DDBJ whole genome shotgun (WGS) entry which is preliminary data.</text>
</comment>
<dbReference type="RefSeq" id="WP_131899067.1">
    <property type="nucleotide sequence ID" value="NZ_SMKU01000199.1"/>
</dbReference>
<sequence length="253" mass="26866">MRHAILAKVRADVAELRDQASEHTRQATSLGEKLAEPGALLEGMARDEQRLMRDLEALRGEMLTVRHAYDAIAAERDHHLHAAQVAATVADGYEEAGRAAAALLEPVPPGEALAALGILRVPPKAVPSATEVSRWPCPKCGGDLRWVGEHFEEVGHAATGQEACPDELTAPGVIDSREQIAAATGGFPVVPPPVPTGPGVLAAIDAGDPLTTRTDPPEHPPGHRHARHTGPLQQVGLRKNRPQDDEQDGDDRG</sequence>
<organism evidence="3 4">
    <name type="scientific">Actinomadura rubrisoli</name>
    <dbReference type="NCBI Taxonomy" id="2530368"/>
    <lineage>
        <taxon>Bacteria</taxon>
        <taxon>Bacillati</taxon>
        <taxon>Actinomycetota</taxon>
        <taxon>Actinomycetes</taxon>
        <taxon>Streptosporangiales</taxon>
        <taxon>Thermomonosporaceae</taxon>
        <taxon>Actinomadura</taxon>
    </lineage>
</organism>
<reference evidence="3 4" key="1">
    <citation type="submission" date="2019-03" db="EMBL/GenBank/DDBJ databases">
        <title>Draft genome sequences of novel Actinobacteria.</title>
        <authorList>
            <person name="Sahin N."/>
            <person name="Ay H."/>
            <person name="Saygin H."/>
        </authorList>
    </citation>
    <scope>NUCLEOTIDE SEQUENCE [LARGE SCALE GENOMIC DNA]</scope>
    <source>
        <strain evidence="3 4">H3C3</strain>
    </source>
</reference>
<gene>
    <name evidence="3" type="ORF">E1298_29730</name>
</gene>
<feature type="region of interest" description="Disordered" evidence="2">
    <location>
        <begin position="205"/>
        <end position="253"/>
    </location>
</feature>
<keyword evidence="4" id="KW-1185">Reference proteome</keyword>
<proteinExistence type="predicted"/>
<dbReference type="AlphaFoldDB" id="A0A4R5AX69"/>
<protein>
    <submittedName>
        <fullName evidence="3">Uncharacterized protein</fullName>
    </submittedName>
</protein>
<evidence type="ECO:0000313" key="3">
    <source>
        <dbReference type="EMBL" id="TDD77711.1"/>
    </source>
</evidence>
<accession>A0A4R5AX69</accession>
<name>A0A4R5AX69_9ACTN</name>
<evidence type="ECO:0000256" key="2">
    <source>
        <dbReference type="SAM" id="MobiDB-lite"/>
    </source>
</evidence>
<keyword evidence="1" id="KW-0175">Coiled coil</keyword>
<feature type="coiled-coil region" evidence="1">
    <location>
        <begin position="6"/>
        <end position="61"/>
    </location>
</feature>
<dbReference type="OrthoDB" id="2037946at1760"/>
<evidence type="ECO:0000313" key="4">
    <source>
        <dbReference type="Proteomes" id="UP000294513"/>
    </source>
</evidence>
<dbReference type="Proteomes" id="UP000294513">
    <property type="component" value="Unassembled WGS sequence"/>
</dbReference>